<comment type="caution">
    <text evidence="1">The sequence shown here is derived from an EMBL/GenBank/DDBJ whole genome shotgun (WGS) entry which is preliminary data.</text>
</comment>
<reference evidence="1" key="1">
    <citation type="submission" date="2023-06" db="EMBL/GenBank/DDBJ databases">
        <authorList>
            <person name="Kurt Z."/>
        </authorList>
    </citation>
    <scope>NUCLEOTIDE SEQUENCE</scope>
</reference>
<reference evidence="2 3" key="2">
    <citation type="submission" date="2024-07" db="EMBL/GenBank/DDBJ databases">
        <authorList>
            <person name="Akdeniz Z."/>
        </authorList>
    </citation>
    <scope>NUCLEOTIDE SEQUENCE [LARGE SCALE GENOMIC DNA]</scope>
</reference>
<sequence length="169" mass="19838">MGCCTDSSFSEIEIDHHLNEMISHLQKQYDLFTDECNELQDAMKEKSEHVDATEIYHSAVSLLKKTRTVEAIEIVENSLVMFKNEYYRHTDHARQAASNILYKINLFEKNQNEYIELFKFLDYTLHVELVDIKLLNTKAPIRRGSIKRKCTEAHPELDKLLFEINEIKG</sequence>
<dbReference type="EMBL" id="CAXDID020000149">
    <property type="protein sequence ID" value="CAL6041269.1"/>
    <property type="molecule type" value="Genomic_DNA"/>
</dbReference>
<gene>
    <name evidence="2" type="ORF">HINF_LOCUS38922</name>
    <name evidence="1" type="ORF">HINF_LOCUS5955</name>
</gene>
<accession>A0AA86TI56</accession>
<organism evidence="1">
    <name type="scientific">Hexamita inflata</name>
    <dbReference type="NCBI Taxonomy" id="28002"/>
    <lineage>
        <taxon>Eukaryota</taxon>
        <taxon>Metamonada</taxon>
        <taxon>Diplomonadida</taxon>
        <taxon>Hexamitidae</taxon>
        <taxon>Hexamitinae</taxon>
        <taxon>Hexamita</taxon>
    </lineage>
</organism>
<evidence type="ECO:0000313" key="3">
    <source>
        <dbReference type="Proteomes" id="UP001642409"/>
    </source>
</evidence>
<dbReference type="Proteomes" id="UP001642409">
    <property type="component" value="Unassembled WGS sequence"/>
</dbReference>
<dbReference type="AlphaFoldDB" id="A0AA86TI56"/>
<dbReference type="EMBL" id="CATOUU010000154">
    <property type="protein sequence ID" value="CAI9918310.1"/>
    <property type="molecule type" value="Genomic_DNA"/>
</dbReference>
<evidence type="ECO:0000313" key="1">
    <source>
        <dbReference type="EMBL" id="CAI9918310.1"/>
    </source>
</evidence>
<evidence type="ECO:0000313" key="2">
    <source>
        <dbReference type="EMBL" id="CAL6041269.1"/>
    </source>
</evidence>
<name>A0AA86TI56_9EUKA</name>
<protein>
    <submittedName>
        <fullName evidence="2">Hypothetical_protein</fullName>
    </submittedName>
</protein>
<keyword evidence="3" id="KW-1185">Reference proteome</keyword>
<proteinExistence type="predicted"/>